<gene>
    <name evidence="2" type="ORF">B2G52_06400</name>
</gene>
<protein>
    <submittedName>
        <fullName evidence="2">Phosphatidylinositol kinase</fullName>
    </submittedName>
</protein>
<accession>A0AAU8VG91</accession>
<sequence>MISSVYKGKPLISVWVEIYPDVLRDNGCLAHKRYFLPDENEEDMSFTFRQPPDPNRLSEIVDQLLP</sequence>
<keyword evidence="2" id="KW-0808">Transferase</keyword>
<reference evidence="2 3" key="1">
    <citation type="submission" date="2017-03" db="EMBL/GenBank/DDBJ databases">
        <title>N. lactamica Y92-1009 whole genome sequence.</title>
        <authorList>
            <person name="Pandey A.K."/>
            <person name="Read R.C."/>
        </authorList>
    </citation>
    <scope>NUCLEOTIDE SEQUENCE [LARGE SCALE GENOMIC DNA]</scope>
    <source>
        <strain evidence="2 3">Y92-1009</strain>
    </source>
</reference>
<dbReference type="AlphaFoldDB" id="A0AAU8VG91"/>
<name>A0AAU8VG91_NEILA</name>
<evidence type="ECO:0000313" key="2">
    <source>
        <dbReference type="EMBL" id="ARB04566.1"/>
    </source>
</evidence>
<dbReference type="Proteomes" id="UP000191249">
    <property type="component" value="Chromosome"/>
</dbReference>
<proteinExistence type="predicted"/>
<evidence type="ECO:0000313" key="3">
    <source>
        <dbReference type="Proteomes" id="UP000191249"/>
    </source>
</evidence>
<organism evidence="2 3">
    <name type="scientific">Neisseria lactamica</name>
    <dbReference type="NCBI Taxonomy" id="486"/>
    <lineage>
        <taxon>Bacteria</taxon>
        <taxon>Pseudomonadati</taxon>
        <taxon>Pseudomonadota</taxon>
        <taxon>Betaproteobacteria</taxon>
        <taxon>Neisseriales</taxon>
        <taxon>Neisseriaceae</taxon>
        <taxon>Neisseria</taxon>
    </lineage>
</organism>
<feature type="region of interest" description="Disordered" evidence="1">
    <location>
        <begin position="46"/>
        <end position="66"/>
    </location>
</feature>
<evidence type="ECO:0000256" key="1">
    <source>
        <dbReference type="SAM" id="MobiDB-lite"/>
    </source>
</evidence>
<dbReference type="GO" id="GO:0016301">
    <property type="term" value="F:kinase activity"/>
    <property type="evidence" value="ECO:0007669"/>
    <property type="project" value="UniProtKB-KW"/>
</dbReference>
<dbReference type="EMBL" id="CP019894">
    <property type="protein sequence ID" value="ARB04566.1"/>
    <property type="molecule type" value="Genomic_DNA"/>
</dbReference>
<keyword evidence="2" id="KW-0418">Kinase</keyword>